<name>A0A174YN48_9FIRM</name>
<organism evidence="2 3">
    <name type="scientific">Lachnospira eligens</name>
    <dbReference type="NCBI Taxonomy" id="39485"/>
    <lineage>
        <taxon>Bacteria</taxon>
        <taxon>Bacillati</taxon>
        <taxon>Bacillota</taxon>
        <taxon>Clostridia</taxon>
        <taxon>Lachnospirales</taxon>
        <taxon>Lachnospiraceae</taxon>
        <taxon>Lachnospira</taxon>
    </lineage>
</organism>
<keyword evidence="1" id="KW-0812">Transmembrane</keyword>
<dbReference type="AlphaFoldDB" id="A0A174YN48"/>
<reference evidence="2 3" key="1">
    <citation type="submission" date="2015-09" db="EMBL/GenBank/DDBJ databases">
        <authorList>
            <consortium name="Pathogen Informatics"/>
        </authorList>
    </citation>
    <scope>NUCLEOTIDE SEQUENCE [LARGE SCALE GENOMIC DNA]</scope>
    <source>
        <strain evidence="2 3">2789STDY5834875</strain>
    </source>
</reference>
<evidence type="ECO:0000313" key="2">
    <source>
        <dbReference type="EMBL" id="CUQ76525.1"/>
    </source>
</evidence>
<feature type="transmembrane region" description="Helical" evidence="1">
    <location>
        <begin position="83"/>
        <end position="104"/>
    </location>
</feature>
<evidence type="ECO:0000313" key="3">
    <source>
        <dbReference type="Proteomes" id="UP000095621"/>
    </source>
</evidence>
<dbReference type="RefSeq" id="WP_055215192.1">
    <property type="nucleotide sequence ID" value="NZ_CZBU01000002.1"/>
</dbReference>
<accession>A0A174YN48</accession>
<sequence length="145" mass="17040">MDDIIKICDDLEKNKDKELEVVRAYKMVDDYINHDKNKLLQLKADLKRHENFNDDTIKMLSFLMSAIALILTIINGFGDKILFIKTALVYFGIFTFLGLIVAFFSNRNTARSKWLKYISVALDEIEKNFDKKEIVTNKKRKNKKR</sequence>
<dbReference type="EMBL" id="CZBU01000002">
    <property type="protein sequence ID" value="CUQ76525.1"/>
    <property type="molecule type" value="Genomic_DNA"/>
</dbReference>
<keyword evidence="1" id="KW-1133">Transmembrane helix</keyword>
<gene>
    <name evidence="2" type="ORF">ERS852490_01104</name>
</gene>
<keyword evidence="1" id="KW-0472">Membrane</keyword>
<evidence type="ECO:0000256" key="1">
    <source>
        <dbReference type="SAM" id="Phobius"/>
    </source>
</evidence>
<proteinExistence type="predicted"/>
<protein>
    <submittedName>
        <fullName evidence="2">Uncharacterized protein</fullName>
    </submittedName>
</protein>
<feature type="transmembrane region" description="Helical" evidence="1">
    <location>
        <begin position="57"/>
        <end position="77"/>
    </location>
</feature>
<dbReference type="Proteomes" id="UP000095621">
    <property type="component" value="Unassembled WGS sequence"/>
</dbReference>